<keyword evidence="4" id="KW-1003">Cell membrane</keyword>
<evidence type="ECO:0000256" key="1">
    <source>
        <dbReference type="ARBA" id="ARBA00004117"/>
    </source>
</evidence>
<keyword evidence="15" id="KW-1185">Reference proteome</keyword>
<reference evidence="14 15" key="1">
    <citation type="submission" date="2024-11" db="EMBL/GenBank/DDBJ databases">
        <authorList>
            <person name="Kaparullina E.N."/>
            <person name="Delegan Y.A."/>
            <person name="Doronina N.V."/>
        </authorList>
    </citation>
    <scope>NUCLEOTIDE SEQUENCE [LARGE SCALE GENOMIC DNA]</scope>
    <source>
        <strain evidence="14 15">7sh_L</strain>
    </source>
</reference>
<keyword evidence="7 11" id="KW-0472">Membrane</keyword>
<dbReference type="InterPro" id="IPR013556">
    <property type="entry name" value="Flag_M-ring_C"/>
</dbReference>
<keyword evidence="5 11" id="KW-0812">Transmembrane</keyword>
<feature type="transmembrane region" description="Helical" evidence="11">
    <location>
        <begin position="33"/>
        <end position="52"/>
    </location>
</feature>
<dbReference type="InterPro" id="IPR006182">
    <property type="entry name" value="FliF_N_dom"/>
</dbReference>
<keyword evidence="6 11" id="KW-1133">Transmembrane helix</keyword>
<dbReference type="NCBIfam" id="TIGR00206">
    <property type="entry name" value="fliF"/>
    <property type="match status" value="1"/>
</dbReference>
<accession>A0ABW8GHB4</accession>
<sequence>MAAANEAALAADTTTEAPARGAFNFKSLLENKLLLALGAAAVIALMVVFWLWSQKPEYRVLFSSYSDKDGGAIVAALEQMNVPYKIADGGSAILVPANNVHDIRLKLAAQGLPKGGNIGFELLENQKFGVSQFVEQVNFQRGLEGELERTIQSIGTVQAARIHLAMPKPTVFTRDQLKPTASVMLNLHPGRTLDQRQVSAIVHLVASSVPDLPTSNVTVVDQNGNLLSGNGRDTGANNQLDPTQLKYVDELQQNIVRRVESIIAPLVGAKNVHAEASAEVDFSVVEQAAEIYKPNPAPESAAIRSSQSNESQTLPGQGVGGVPGALTNQPPAPATAPIVAPGAGPTTTTNANVVTTTTTTPPGTTVTTPIMNSERNTTTNYEVDKTVRYQQQPMGGVKRLTVAVVVNHKQVVDAQGKVTTRPLTDDEKNQISDLAKQAMGFNQERGDSLSVVNSSFMPELTEVFPEVPLWKDPENIDMAKEWLKNGLVLLVLFMLYRRFLRPLLRKLSPEDEKKGELAKLDEEDQDAIVSLSAGEGGIAGASTEADEARSPAERSYKKNLEAARQLAKENPKVVASIVTNWVNGNE</sequence>
<organism evidence="14 15">
    <name type="scientific">Methylobacillus methanolivorans</name>
    <dbReference type="NCBI Taxonomy" id="1848927"/>
    <lineage>
        <taxon>Bacteria</taxon>
        <taxon>Pseudomonadati</taxon>
        <taxon>Pseudomonadota</taxon>
        <taxon>Betaproteobacteria</taxon>
        <taxon>Nitrosomonadales</taxon>
        <taxon>Methylophilaceae</taxon>
        <taxon>Methylobacillus</taxon>
    </lineage>
</organism>
<evidence type="ECO:0000256" key="10">
    <source>
        <dbReference type="SAM" id="MobiDB-lite"/>
    </source>
</evidence>
<evidence type="ECO:0000256" key="8">
    <source>
        <dbReference type="ARBA" id="ARBA00023143"/>
    </source>
</evidence>
<dbReference type="EMBL" id="JBIWXY010000001">
    <property type="protein sequence ID" value="MFJ5444743.1"/>
    <property type="molecule type" value="Genomic_DNA"/>
</dbReference>
<evidence type="ECO:0000313" key="14">
    <source>
        <dbReference type="EMBL" id="MFJ5444743.1"/>
    </source>
</evidence>
<evidence type="ECO:0000256" key="2">
    <source>
        <dbReference type="ARBA" id="ARBA00004651"/>
    </source>
</evidence>
<feature type="region of interest" description="Disordered" evidence="10">
    <location>
        <begin position="297"/>
        <end position="378"/>
    </location>
</feature>
<dbReference type="PANTHER" id="PTHR30046:SF0">
    <property type="entry name" value="FLAGELLAR M-RING PROTEIN"/>
    <property type="match status" value="1"/>
</dbReference>
<dbReference type="RefSeq" id="WP_400877973.1">
    <property type="nucleotide sequence ID" value="NZ_JBIWXY010000001.1"/>
</dbReference>
<feature type="domain" description="Flagellar M-ring C-terminal" evidence="13">
    <location>
        <begin position="264"/>
        <end position="456"/>
    </location>
</feature>
<dbReference type="InterPro" id="IPR045851">
    <property type="entry name" value="AMP-bd_C_sf"/>
</dbReference>
<dbReference type="InterPro" id="IPR000067">
    <property type="entry name" value="FlgMring_FliF"/>
</dbReference>
<dbReference type="PANTHER" id="PTHR30046">
    <property type="entry name" value="FLAGELLAR M-RING PROTEIN"/>
    <property type="match status" value="1"/>
</dbReference>
<comment type="similarity">
    <text evidence="3 9">Belongs to the FliF family.</text>
</comment>
<evidence type="ECO:0000259" key="13">
    <source>
        <dbReference type="Pfam" id="PF08345"/>
    </source>
</evidence>
<feature type="domain" description="Flagellar M-ring N-terminal" evidence="12">
    <location>
        <begin position="54"/>
        <end position="228"/>
    </location>
</feature>
<keyword evidence="8 9" id="KW-0975">Bacterial flagellum</keyword>
<dbReference type="Pfam" id="PF01514">
    <property type="entry name" value="YscJ_FliF"/>
    <property type="match status" value="1"/>
</dbReference>
<dbReference type="PRINTS" id="PR01009">
    <property type="entry name" value="FLGMRINGFLIF"/>
</dbReference>
<feature type="compositionally biased region" description="Polar residues" evidence="10">
    <location>
        <begin position="303"/>
        <end position="315"/>
    </location>
</feature>
<proteinExistence type="inferred from homology"/>
<dbReference type="Proteomes" id="UP001617669">
    <property type="component" value="Unassembled WGS sequence"/>
</dbReference>
<evidence type="ECO:0000256" key="11">
    <source>
        <dbReference type="SAM" id="Phobius"/>
    </source>
</evidence>
<evidence type="ECO:0000256" key="6">
    <source>
        <dbReference type="ARBA" id="ARBA00022989"/>
    </source>
</evidence>
<name>A0ABW8GHB4_9PROT</name>
<dbReference type="Pfam" id="PF08345">
    <property type="entry name" value="YscJ_FliF_C"/>
    <property type="match status" value="1"/>
</dbReference>
<evidence type="ECO:0000313" key="15">
    <source>
        <dbReference type="Proteomes" id="UP001617669"/>
    </source>
</evidence>
<protein>
    <recommendedName>
        <fullName evidence="9">Flagellar M-ring protein</fullName>
    </recommendedName>
</protein>
<evidence type="ECO:0000256" key="9">
    <source>
        <dbReference type="PIRNR" id="PIRNR004862"/>
    </source>
</evidence>
<evidence type="ECO:0000256" key="5">
    <source>
        <dbReference type="ARBA" id="ARBA00022692"/>
    </source>
</evidence>
<keyword evidence="14" id="KW-0966">Cell projection</keyword>
<dbReference type="Gene3D" id="3.30.300.30">
    <property type="match status" value="1"/>
</dbReference>
<evidence type="ECO:0000259" key="12">
    <source>
        <dbReference type="Pfam" id="PF01514"/>
    </source>
</evidence>
<feature type="compositionally biased region" description="Low complexity" evidence="10">
    <location>
        <begin position="335"/>
        <end position="370"/>
    </location>
</feature>
<dbReference type="InterPro" id="IPR043427">
    <property type="entry name" value="YscJ/FliF"/>
</dbReference>
<dbReference type="PIRSF" id="PIRSF004862">
    <property type="entry name" value="FliF"/>
    <property type="match status" value="1"/>
</dbReference>
<evidence type="ECO:0000256" key="4">
    <source>
        <dbReference type="ARBA" id="ARBA00022475"/>
    </source>
</evidence>
<comment type="caution">
    <text evidence="14">The sequence shown here is derived from an EMBL/GenBank/DDBJ whole genome shotgun (WGS) entry which is preliminary data.</text>
</comment>
<gene>
    <name evidence="14" type="primary">fliF</name>
    <name evidence="14" type="ORF">ACIKP9_00725</name>
</gene>
<evidence type="ECO:0000256" key="7">
    <source>
        <dbReference type="ARBA" id="ARBA00023136"/>
    </source>
</evidence>
<keyword evidence="14" id="KW-0282">Flagellum</keyword>
<keyword evidence="14" id="KW-0969">Cilium</keyword>
<comment type="function">
    <text evidence="9">The M ring may be actively involved in energy transduction.</text>
</comment>
<evidence type="ECO:0000256" key="3">
    <source>
        <dbReference type="ARBA" id="ARBA00007971"/>
    </source>
</evidence>
<comment type="subcellular location">
    <subcellularLocation>
        <location evidence="1 9">Bacterial flagellum basal body</location>
    </subcellularLocation>
    <subcellularLocation>
        <location evidence="2">Cell membrane</location>
        <topology evidence="2">Multi-pass membrane protein</topology>
    </subcellularLocation>
</comment>